<accession>A0ABD2Y8Y7</accession>
<dbReference type="Proteomes" id="UP001630127">
    <property type="component" value="Unassembled WGS sequence"/>
</dbReference>
<evidence type="ECO:0000313" key="2">
    <source>
        <dbReference type="Proteomes" id="UP001630127"/>
    </source>
</evidence>
<organism evidence="1 2">
    <name type="scientific">Cinchona calisaya</name>
    <dbReference type="NCBI Taxonomy" id="153742"/>
    <lineage>
        <taxon>Eukaryota</taxon>
        <taxon>Viridiplantae</taxon>
        <taxon>Streptophyta</taxon>
        <taxon>Embryophyta</taxon>
        <taxon>Tracheophyta</taxon>
        <taxon>Spermatophyta</taxon>
        <taxon>Magnoliopsida</taxon>
        <taxon>eudicotyledons</taxon>
        <taxon>Gunneridae</taxon>
        <taxon>Pentapetalae</taxon>
        <taxon>asterids</taxon>
        <taxon>lamiids</taxon>
        <taxon>Gentianales</taxon>
        <taxon>Rubiaceae</taxon>
        <taxon>Cinchonoideae</taxon>
        <taxon>Cinchoneae</taxon>
        <taxon>Cinchona</taxon>
    </lineage>
</organism>
<dbReference type="AlphaFoldDB" id="A0ABD2Y8Y7"/>
<name>A0ABD2Y8Y7_9GENT</name>
<sequence>MTQEVVKVLFETFNPIEDGSSLEYAREQEARIFCDSSTCWGSIASPNWAVVVVSPVFDILNNQLVNDDVDSDDWAKVAMKTNRFFKA</sequence>
<comment type="caution">
    <text evidence="1">The sequence shown here is derived from an EMBL/GenBank/DDBJ whole genome shotgun (WGS) entry which is preliminary data.</text>
</comment>
<protein>
    <submittedName>
        <fullName evidence="1">Uncharacterized protein</fullName>
    </submittedName>
</protein>
<reference evidence="1 2" key="1">
    <citation type="submission" date="2024-11" db="EMBL/GenBank/DDBJ databases">
        <title>A near-complete genome assembly of Cinchona calisaya.</title>
        <authorList>
            <person name="Lian D.C."/>
            <person name="Zhao X.W."/>
            <person name="Wei L."/>
        </authorList>
    </citation>
    <scope>NUCLEOTIDE SEQUENCE [LARGE SCALE GENOMIC DNA]</scope>
    <source>
        <tissue evidence="1">Nenye</tissue>
    </source>
</reference>
<proteinExistence type="predicted"/>
<evidence type="ECO:0000313" key="1">
    <source>
        <dbReference type="EMBL" id="KAL3503938.1"/>
    </source>
</evidence>
<gene>
    <name evidence="1" type="ORF">ACH5RR_033779</name>
</gene>
<keyword evidence="2" id="KW-1185">Reference proteome</keyword>
<dbReference type="EMBL" id="JBJUIK010000014">
    <property type="protein sequence ID" value="KAL3503938.1"/>
    <property type="molecule type" value="Genomic_DNA"/>
</dbReference>